<dbReference type="InterPro" id="IPR058982">
    <property type="entry name" value="Beta-barrel_AprE"/>
</dbReference>
<dbReference type="GO" id="GO:0005886">
    <property type="term" value="C:plasma membrane"/>
    <property type="evidence" value="ECO:0007669"/>
    <property type="project" value="UniProtKB-SubCell"/>
</dbReference>
<comment type="subcellular location">
    <subcellularLocation>
        <location evidence="1 9">Cell inner membrane</location>
        <topology evidence="1 9">Single-pass membrane protein</topology>
    </subcellularLocation>
</comment>
<dbReference type="Pfam" id="PF26002">
    <property type="entry name" value="Beta-barrel_AprE"/>
    <property type="match status" value="1"/>
</dbReference>
<evidence type="ECO:0000256" key="8">
    <source>
        <dbReference type="ARBA" id="ARBA00023136"/>
    </source>
</evidence>
<protein>
    <recommendedName>
        <fullName evidence="9">Membrane fusion protein (MFP) family protein</fullName>
    </recommendedName>
</protein>
<comment type="similarity">
    <text evidence="2 9">Belongs to the membrane fusion protein (MFP) (TC 8.A.1) family.</text>
</comment>
<gene>
    <name evidence="11" type="ORF">C4900_07405</name>
</gene>
<evidence type="ECO:0000313" key="12">
    <source>
        <dbReference type="Proteomes" id="UP000253250"/>
    </source>
</evidence>
<dbReference type="RefSeq" id="WP_114282853.1">
    <property type="nucleotide sequence ID" value="NZ_CP080624.1"/>
</dbReference>
<accession>A0A368HES4</accession>
<dbReference type="PRINTS" id="PR01490">
    <property type="entry name" value="RTXTOXIND"/>
</dbReference>
<dbReference type="PANTHER" id="PTHR30386:SF26">
    <property type="entry name" value="TRANSPORT PROTEIN COMB"/>
    <property type="match status" value="1"/>
</dbReference>
<dbReference type="SUPFAM" id="SSF111369">
    <property type="entry name" value="HlyD-like secretion proteins"/>
    <property type="match status" value="1"/>
</dbReference>
<keyword evidence="3 9" id="KW-0813">Transport</keyword>
<keyword evidence="8 9" id="KW-0472">Membrane</keyword>
<keyword evidence="7 9" id="KW-1133">Transmembrane helix</keyword>
<dbReference type="InterPro" id="IPR050739">
    <property type="entry name" value="MFP"/>
</dbReference>
<sequence length="452" mass="49960">MLQKTKDLKEPARSRRPEALDFAPDLLAIQERPPGPLPRLVLYLVVGLVGGLLVWAIFGELNIIAVAGGRLVPKTYIQIVQPAQAGVVKAILVTEGEKVAAGQVLMRMDAKDAKVDRTLLEREIAVASLQRRRIRAELTGRPLRREPSDPPALFAQAQAQYQANRLSYDDHVAVAREAYLKVERNEQAAHEVLIKLKDITPFAKEEAQDYASLGRGGYVPRVKVLDKERVYLTDAQNLRAQRQTVASLHAAVAQAAAHMAEIRARYRAHLRTEGIATDERRRRLKAKFAKLEHKMGRLALRAPEAGIVMTLATHSLGTVAAPGTVLVTIVPDHVPLLAQVRVKNRDMGFVHVGQHVRVKVAAYPFEKYGTVGGVITYLGADASRRRHRSAPPHAPPTFKALVALRHQVLRAQGKVYKLVPGMQVVADLHEGHRTVMNYLLSPVITTLRNSGR</sequence>
<dbReference type="NCBIfam" id="TIGR01843">
    <property type="entry name" value="type_I_hlyD"/>
    <property type="match status" value="1"/>
</dbReference>
<feature type="transmembrane region" description="Helical" evidence="9">
    <location>
        <begin position="40"/>
        <end position="58"/>
    </location>
</feature>
<proteinExistence type="inferred from homology"/>
<dbReference type="PANTHER" id="PTHR30386">
    <property type="entry name" value="MEMBRANE FUSION SUBUNIT OF EMRAB-TOLC MULTIDRUG EFFLUX PUMP"/>
    <property type="match status" value="1"/>
</dbReference>
<dbReference type="GO" id="GO:0015031">
    <property type="term" value="P:protein transport"/>
    <property type="evidence" value="ECO:0007669"/>
    <property type="project" value="InterPro"/>
</dbReference>
<evidence type="ECO:0000256" key="5">
    <source>
        <dbReference type="ARBA" id="ARBA00022519"/>
    </source>
</evidence>
<evidence type="ECO:0000256" key="1">
    <source>
        <dbReference type="ARBA" id="ARBA00004377"/>
    </source>
</evidence>
<dbReference type="OrthoDB" id="9775513at2"/>
<dbReference type="Gene3D" id="2.40.30.170">
    <property type="match status" value="1"/>
</dbReference>
<evidence type="ECO:0000256" key="2">
    <source>
        <dbReference type="ARBA" id="ARBA00009477"/>
    </source>
</evidence>
<evidence type="ECO:0000256" key="4">
    <source>
        <dbReference type="ARBA" id="ARBA00022475"/>
    </source>
</evidence>
<comment type="caution">
    <text evidence="11">The sequence shown here is derived from an EMBL/GenBank/DDBJ whole genome shotgun (WGS) entry which is preliminary data.</text>
</comment>
<dbReference type="Gene3D" id="2.40.50.100">
    <property type="match status" value="1"/>
</dbReference>
<dbReference type="InterPro" id="IPR010129">
    <property type="entry name" value="T1SS_HlyD"/>
</dbReference>
<dbReference type="Proteomes" id="UP000253250">
    <property type="component" value="Unassembled WGS sequence"/>
</dbReference>
<reference evidence="11 12" key="1">
    <citation type="submission" date="2018-02" db="EMBL/GenBank/DDBJ databases">
        <title>Insights into the biology of acidophilic members of the Acidiferrobacteraceae family derived from comparative genomic analyses.</title>
        <authorList>
            <person name="Issotta F."/>
            <person name="Thyssen C."/>
            <person name="Mena C."/>
            <person name="Moya A."/>
            <person name="Bellenberg S."/>
            <person name="Sproer C."/>
            <person name="Covarrubias P.C."/>
            <person name="Sand W."/>
            <person name="Quatrini R."/>
            <person name="Vera M."/>
        </authorList>
    </citation>
    <scope>NUCLEOTIDE SEQUENCE [LARGE SCALE GENOMIC DNA]</scope>
    <source>
        <strain evidence="12">m-1</strain>
    </source>
</reference>
<dbReference type="AlphaFoldDB" id="A0A368HES4"/>
<feature type="domain" description="AprE-like beta-barrel" evidence="10">
    <location>
        <begin position="336"/>
        <end position="429"/>
    </location>
</feature>
<organism evidence="11 12">
    <name type="scientific">Acidiferrobacter thiooxydans</name>
    <dbReference type="NCBI Taxonomy" id="163359"/>
    <lineage>
        <taxon>Bacteria</taxon>
        <taxon>Pseudomonadati</taxon>
        <taxon>Pseudomonadota</taxon>
        <taxon>Gammaproteobacteria</taxon>
        <taxon>Acidiferrobacterales</taxon>
        <taxon>Acidiferrobacteraceae</taxon>
        <taxon>Acidiferrobacter</taxon>
    </lineage>
</organism>
<evidence type="ECO:0000256" key="6">
    <source>
        <dbReference type="ARBA" id="ARBA00022692"/>
    </source>
</evidence>
<keyword evidence="6 9" id="KW-0812">Transmembrane</keyword>
<keyword evidence="12" id="KW-1185">Reference proteome</keyword>
<evidence type="ECO:0000256" key="3">
    <source>
        <dbReference type="ARBA" id="ARBA00022448"/>
    </source>
</evidence>
<evidence type="ECO:0000313" key="11">
    <source>
        <dbReference type="EMBL" id="RCN55742.1"/>
    </source>
</evidence>
<dbReference type="EMBL" id="PSYR01000002">
    <property type="protein sequence ID" value="RCN55742.1"/>
    <property type="molecule type" value="Genomic_DNA"/>
</dbReference>
<keyword evidence="4 9" id="KW-1003">Cell membrane</keyword>
<keyword evidence="5 9" id="KW-0997">Cell inner membrane</keyword>
<evidence type="ECO:0000256" key="9">
    <source>
        <dbReference type="RuleBase" id="RU365093"/>
    </source>
</evidence>
<evidence type="ECO:0000259" key="10">
    <source>
        <dbReference type="Pfam" id="PF26002"/>
    </source>
</evidence>
<evidence type="ECO:0000256" key="7">
    <source>
        <dbReference type="ARBA" id="ARBA00022989"/>
    </source>
</evidence>
<name>A0A368HES4_9GAMM</name>